<evidence type="ECO:0000256" key="4">
    <source>
        <dbReference type="ARBA" id="ARBA00022989"/>
    </source>
</evidence>
<dbReference type="SUPFAM" id="SSF54631">
    <property type="entry name" value="CBS-domain pair"/>
    <property type="match status" value="1"/>
</dbReference>
<keyword evidence="2 7" id="KW-0812">Transmembrane</keyword>
<evidence type="ECO:0000259" key="9">
    <source>
        <dbReference type="PROSITE" id="PS51371"/>
    </source>
</evidence>
<keyword evidence="3" id="KW-0677">Repeat</keyword>
<dbReference type="GO" id="GO:0005737">
    <property type="term" value="C:cytoplasm"/>
    <property type="evidence" value="ECO:0007669"/>
    <property type="project" value="TreeGrafter"/>
</dbReference>
<accession>A0AAV5QIJ6</accession>
<gene>
    <name evidence="11" type="ORF">DASC09_017660</name>
</gene>
<dbReference type="InterPro" id="IPR045095">
    <property type="entry name" value="ACDP"/>
</dbReference>
<sequence>MPRISLSSSQRRIQSLVLICSVLPKLVIALPTALIDSWNESDRFQSTKNAPVIEQPITSAEWWSAFILSMFLVVLGGIFAGLTLALMGQDEVNLKVIESSGELHERKAARVVLRLLNRSKHWVLVTLLLSNVITNETLPIILHKCTGSGFSAVLSSTVAIVVFGEVIPQSLCARYGLEIGSFFAPFVLGLMYVLYPVAYPTALLLDKALGEDHGTVYKKAGLKTFVTLHQTMGVERLSTDEVTIISSVLDLKEKKVGAIMTPIDDVFTLSSDSVLDEAMVAKIFNNGFSRIPIHIPGQPRNFIGMLLVRILINYDPEDALPVSEFPLATLPETPPDTTCLNILNYFQEGRSHMVVVSAEPGSVEGAIGILTLEDVIEELIGEEIVDESDVFIDIHNAIKRKNPGPLSKKHVTQYFHRLVNDSWKLTNEDNEHLVSLKPEGAINYGSIVQESDLEPHDSQALKHTDSNHIVVTNGEGDTAVLVKRPKAKIQPKNLASNPLGTSKTFVTIKRGTT</sequence>
<dbReference type="Pfam" id="PF01595">
    <property type="entry name" value="CNNM"/>
    <property type="match status" value="1"/>
</dbReference>
<dbReference type="InterPro" id="IPR046342">
    <property type="entry name" value="CBS_dom_sf"/>
</dbReference>
<keyword evidence="12" id="KW-1185">Reference proteome</keyword>
<dbReference type="PANTHER" id="PTHR12064:SF97">
    <property type="entry name" value="METAL TRANSPORTER CNNM-5"/>
    <property type="match status" value="1"/>
</dbReference>
<evidence type="ECO:0000313" key="12">
    <source>
        <dbReference type="Proteomes" id="UP001360560"/>
    </source>
</evidence>
<comment type="subcellular location">
    <subcellularLocation>
        <location evidence="1">Membrane</location>
        <topology evidence="1">Multi-pass membrane protein</topology>
    </subcellularLocation>
</comment>
<dbReference type="InterPro" id="IPR000644">
    <property type="entry name" value="CBS_dom"/>
</dbReference>
<dbReference type="GO" id="GO:0010960">
    <property type="term" value="P:magnesium ion homeostasis"/>
    <property type="evidence" value="ECO:0007669"/>
    <property type="project" value="InterPro"/>
</dbReference>
<feature type="transmembrane region" description="Helical" evidence="8">
    <location>
        <begin position="179"/>
        <end position="198"/>
    </location>
</feature>
<dbReference type="Proteomes" id="UP001360560">
    <property type="component" value="Unassembled WGS sequence"/>
</dbReference>
<feature type="domain" description="CNNM transmembrane" evidence="10">
    <location>
        <begin position="58"/>
        <end position="241"/>
    </location>
</feature>
<name>A0AAV5QIJ6_9ASCO</name>
<evidence type="ECO:0000256" key="6">
    <source>
        <dbReference type="PROSITE-ProRule" id="PRU00703"/>
    </source>
</evidence>
<dbReference type="RefSeq" id="XP_064851441.1">
    <property type="nucleotide sequence ID" value="XM_064995369.1"/>
</dbReference>
<dbReference type="InterPro" id="IPR002550">
    <property type="entry name" value="CNNM"/>
</dbReference>
<evidence type="ECO:0000313" key="11">
    <source>
        <dbReference type="EMBL" id="GMM34441.1"/>
    </source>
</evidence>
<dbReference type="PROSITE" id="PS51371">
    <property type="entry name" value="CBS"/>
    <property type="match status" value="1"/>
</dbReference>
<keyword evidence="4 7" id="KW-1133">Transmembrane helix</keyword>
<keyword evidence="6" id="KW-0129">CBS domain</keyword>
<dbReference type="Gene3D" id="3.10.580.10">
    <property type="entry name" value="CBS-domain"/>
    <property type="match status" value="1"/>
</dbReference>
<reference evidence="11 12" key="1">
    <citation type="journal article" date="2023" name="Elife">
        <title>Identification of key yeast species and microbe-microbe interactions impacting larval growth of Drosophila in the wild.</title>
        <authorList>
            <person name="Mure A."/>
            <person name="Sugiura Y."/>
            <person name="Maeda R."/>
            <person name="Honda K."/>
            <person name="Sakurai N."/>
            <person name="Takahashi Y."/>
            <person name="Watada M."/>
            <person name="Katoh T."/>
            <person name="Gotoh A."/>
            <person name="Gotoh Y."/>
            <person name="Taniguchi I."/>
            <person name="Nakamura K."/>
            <person name="Hayashi T."/>
            <person name="Katayama T."/>
            <person name="Uemura T."/>
            <person name="Hattori Y."/>
        </authorList>
    </citation>
    <scope>NUCLEOTIDE SEQUENCE [LARGE SCALE GENOMIC DNA]</scope>
    <source>
        <strain evidence="11 12">SC-9</strain>
    </source>
</reference>
<dbReference type="PROSITE" id="PS51846">
    <property type="entry name" value="CNNM"/>
    <property type="match status" value="1"/>
</dbReference>
<dbReference type="GO" id="GO:0030026">
    <property type="term" value="P:intracellular manganese ion homeostasis"/>
    <property type="evidence" value="ECO:0007669"/>
    <property type="project" value="TreeGrafter"/>
</dbReference>
<keyword evidence="5 7" id="KW-0472">Membrane</keyword>
<evidence type="ECO:0000259" key="10">
    <source>
        <dbReference type="PROSITE" id="PS51846"/>
    </source>
</evidence>
<dbReference type="InterPro" id="IPR044751">
    <property type="entry name" value="Ion_transp-like_CBS"/>
</dbReference>
<evidence type="ECO:0000256" key="2">
    <source>
        <dbReference type="ARBA" id="ARBA00022692"/>
    </source>
</evidence>
<dbReference type="PANTHER" id="PTHR12064">
    <property type="entry name" value="METAL TRANSPORTER CNNM"/>
    <property type="match status" value="1"/>
</dbReference>
<dbReference type="AlphaFoldDB" id="A0AAV5QIJ6"/>
<feature type="transmembrane region" description="Helical" evidence="8">
    <location>
        <begin position="62"/>
        <end position="86"/>
    </location>
</feature>
<organism evidence="11 12">
    <name type="scientific">Saccharomycopsis crataegensis</name>
    <dbReference type="NCBI Taxonomy" id="43959"/>
    <lineage>
        <taxon>Eukaryota</taxon>
        <taxon>Fungi</taxon>
        <taxon>Dikarya</taxon>
        <taxon>Ascomycota</taxon>
        <taxon>Saccharomycotina</taxon>
        <taxon>Saccharomycetes</taxon>
        <taxon>Saccharomycopsidaceae</taxon>
        <taxon>Saccharomycopsis</taxon>
    </lineage>
</organism>
<proteinExistence type="predicted"/>
<evidence type="ECO:0000256" key="5">
    <source>
        <dbReference type="ARBA" id="ARBA00023136"/>
    </source>
</evidence>
<evidence type="ECO:0000256" key="1">
    <source>
        <dbReference type="ARBA" id="ARBA00004141"/>
    </source>
</evidence>
<evidence type="ECO:0000256" key="3">
    <source>
        <dbReference type="ARBA" id="ARBA00022737"/>
    </source>
</evidence>
<protein>
    <submittedName>
        <fullName evidence="11">Mam3 protein</fullName>
    </submittedName>
</protein>
<evidence type="ECO:0000256" key="7">
    <source>
        <dbReference type="PROSITE-ProRule" id="PRU01193"/>
    </source>
</evidence>
<dbReference type="EMBL" id="BTFZ01000002">
    <property type="protein sequence ID" value="GMM34441.1"/>
    <property type="molecule type" value="Genomic_DNA"/>
</dbReference>
<dbReference type="FunFam" id="3.10.580.10:FF:000006">
    <property type="entry name" value="DUF21 and CBS domain protein"/>
    <property type="match status" value="1"/>
</dbReference>
<dbReference type="GeneID" id="90072420"/>
<feature type="domain" description="CBS" evidence="9">
    <location>
        <begin position="322"/>
        <end position="387"/>
    </location>
</feature>
<evidence type="ECO:0000256" key="8">
    <source>
        <dbReference type="SAM" id="Phobius"/>
    </source>
</evidence>
<comment type="caution">
    <text evidence="11">The sequence shown here is derived from an EMBL/GenBank/DDBJ whole genome shotgun (WGS) entry which is preliminary data.</text>
</comment>
<dbReference type="GO" id="GO:0016020">
    <property type="term" value="C:membrane"/>
    <property type="evidence" value="ECO:0007669"/>
    <property type="project" value="UniProtKB-SubCell"/>
</dbReference>
<dbReference type="CDD" id="cd04590">
    <property type="entry name" value="CBS_pair_CorC_HlyC_assoc"/>
    <property type="match status" value="1"/>
</dbReference>